<accession>A0ABV1RQ84</accession>
<dbReference type="EMBL" id="JBEOKT010000002">
    <property type="protein sequence ID" value="MER2996252.1"/>
    <property type="molecule type" value="Genomic_DNA"/>
</dbReference>
<protein>
    <recommendedName>
        <fullName evidence="3">DUF4837 family protein</fullName>
    </recommendedName>
</protein>
<dbReference type="RefSeq" id="WP_350410465.1">
    <property type="nucleotide sequence ID" value="NZ_JBEOKT010000002.1"/>
</dbReference>
<evidence type="ECO:0000313" key="1">
    <source>
        <dbReference type="EMBL" id="MER2996252.1"/>
    </source>
</evidence>
<proteinExistence type="predicted"/>
<comment type="caution">
    <text evidence="1">The sequence shown here is derived from an EMBL/GenBank/DDBJ whole genome shotgun (WGS) entry which is preliminary data.</text>
</comment>
<evidence type="ECO:0000313" key="2">
    <source>
        <dbReference type="Proteomes" id="UP001476807"/>
    </source>
</evidence>
<gene>
    <name evidence="1" type="ORF">ABS362_01765</name>
</gene>
<reference evidence="1 2" key="1">
    <citation type="submission" date="2024-06" db="EMBL/GenBank/DDBJ databases">
        <title>Pontibacter populi HYL7-15.</title>
        <authorList>
            <person name="Kim M.K."/>
        </authorList>
    </citation>
    <scope>NUCLEOTIDE SEQUENCE [LARGE SCALE GENOMIC DNA]</scope>
    <source>
        <strain evidence="1 2">HYL7-15</strain>
    </source>
</reference>
<dbReference type="Proteomes" id="UP001476807">
    <property type="component" value="Unassembled WGS sequence"/>
</dbReference>
<evidence type="ECO:0008006" key="3">
    <source>
        <dbReference type="Google" id="ProtNLM"/>
    </source>
</evidence>
<keyword evidence="2" id="KW-1185">Reference proteome</keyword>
<sequence length="302" mass="35411">MKINFTLIVFVLFQLVSTNIEAQRLSGSINDLEEFKKRPLVIVLNETAGKQFKKYYNVEQDTAFNRVNRFMVKSISDYWKDEAEIIFIKPEEISKYTTNKKTPEKYAILQLRELFNYNEDHPTVTIYPTNYFILSLSEQPDKKIYLYKLHDIVVTPAEVAKSLMHIQHFLNKSVEEGKKFEYKDGLNSTELKELTLLIDEKKVYRKLTRDEIEKNYGLRYEITSKERIDEVILNKTPGYAFIIIQGTSSNNDRANQYVMRAETGDIIASSISSYVSRTMNANFFIEKYNLKEYVKSIATIKK</sequence>
<organism evidence="1 2">
    <name type="scientific">Pontibacter populi</name>
    <dbReference type="NCBI Taxonomy" id="890055"/>
    <lineage>
        <taxon>Bacteria</taxon>
        <taxon>Pseudomonadati</taxon>
        <taxon>Bacteroidota</taxon>
        <taxon>Cytophagia</taxon>
        <taxon>Cytophagales</taxon>
        <taxon>Hymenobacteraceae</taxon>
        <taxon>Pontibacter</taxon>
    </lineage>
</organism>
<name>A0ABV1RQ84_9BACT</name>